<proteinExistence type="predicted"/>
<dbReference type="EMBL" id="JAAIUW010000006">
    <property type="protein sequence ID" value="KAF7827734.1"/>
    <property type="molecule type" value="Genomic_DNA"/>
</dbReference>
<reference evidence="4" key="1">
    <citation type="submission" date="2020-09" db="EMBL/GenBank/DDBJ databases">
        <title>Genome-Enabled Discovery of Anthraquinone Biosynthesis in Senna tora.</title>
        <authorList>
            <person name="Kang S.-H."/>
            <person name="Pandey R.P."/>
            <person name="Lee C.-M."/>
            <person name="Sim J.-S."/>
            <person name="Jeong J.-T."/>
            <person name="Choi B.-S."/>
            <person name="Jung M."/>
            <person name="Ginzburg D."/>
            <person name="Zhao K."/>
            <person name="Won S.Y."/>
            <person name="Oh T.-J."/>
            <person name="Yu Y."/>
            <person name="Kim N.-H."/>
            <person name="Lee O.R."/>
            <person name="Lee T.-H."/>
            <person name="Bashyal P."/>
            <person name="Kim T.-S."/>
            <person name="Lee W.-H."/>
            <person name="Kawkins C."/>
            <person name="Kim C.-K."/>
            <person name="Kim J.S."/>
            <person name="Ahn B.O."/>
            <person name="Rhee S.Y."/>
            <person name="Sohng J.K."/>
        </authorList>
    </citation>
    <scope>NUCLEOTIDE SEQUENCE</scope>
    <source>
        <tissue evidence="4">Leaf</tissue>
    </source>
</reference>
<name>A0A834WRS1_9FABA</name>
<dbReference type="Pfam" id="PF12090">
    <property type="entry name" value="Spt20_SEP"/>
    <property type="match status" value="1"/>
</dbReference>
<accession>A0A834WRS1</accession>
<dbReference type="AlphaFoldDB" id="A0A834WRS1"/>
<evidence type="ECO:0000313" key="5">
    <source>
        <dbReference type="Proteomes" id="UP000634136"/>
    </source>
</evidence>
<dbReference type="Pfam" id="PF20474">
    <property type="entry name" value="PHL"/>
    <property type="match status" value="1"/>
</dbReference>
<feature type="compositionally biased region" description="Polar residues" evidence="1">
    <location>
        <begin position="325"/>
        <end position="345"/>
    </location>
</feature>
<comment type="caution">
    <text evidence="4">The sequence shown here is derived from an EMBL/GenBank/DDBJ whole genome shotgun (WGS) entry which is preliminary data.</text>
</comment>
<feature type="domain" description="Spt20-like SEP" evidence="2">
    <location>
        <begin position="122"/>
        <end position="263"/>
    </location>
</feature>
<sequence length="1190" mass="132203">MGVSFKVARVGTRYKPKLLPIETKVADNVVSASDSQRGGGVEVYEYLWLRFVILVFEYCSAFFGFGLGDEIGEIRCDLRGRWMLSFASLLRLGKFSRIDAEVVGDSNKKDKNILHSTLEELEVSFSLNLFKDGFSIGKAIEFLSDIPKQLLPYDRASETLFSAIEYGWLPGEILDYIPCKYVNGALLCEIRDYRNILPYKDGHASPTGNTPIVHKMTLQLCMETIVKDILSNLNESWTYKDLLEIESCVIKALQPALHLNPEPLWDKFCGEPPRKKLDLGIAWSWKKRKLSDAPAHNSNLVNHDLDNCVTQKSKPHTDTLEESRSTSSMQEDISSRSCNPQGTNSLLDSASPSYALVILKTPTFVSEPNQLFTNVSNTAPRNPIFPSEKGTCDKEAIRGLPLKKPKLEPVELPKFHLSASQANIAPLDPELQRMDNALQDQLKVDKILSENKRRKLNSSQSAIDDQVVLKGIQNQLTRAPSVKQEPVETSGLNTDYLCMDNRINPSNLHNSKQQFFSKPLIINSSSFHTLNQMPQPQPSDKYLKNGTSAQKRKNSQNSQVIATEGSLSTTSRNSNSFQRRTPISTGQKNSCSKCLKTEMVNSVVGMSGMNVTTAQIPTVKNLSMPQPSVEVNIAVDRLLKIQSVSERYGLVNRKHKLDHFVGKKPFFCQTPPLVGFHLASFEDSGKSEDFARYKISPSQYSNYWKTRTLIFSHESHILPRSDNPMIDREAQVKLVMLENLHLGTVEAWVYYGCGENPISFPLLPTFPSTSNWILIGGGILFLITVPSIPNIFGFEKSDSVFIFGTAAFCQPMAREGYLIISDQVGCLPCTKDGESDMEKQPIVRNAIVTSGTVQPSATRAAGPSSPLLQNSLSTKMPFHDSSQLLPQNVLSGVHFATSGISRSSPQPTHGCSSKPQVDNLQRQMRSAQQWLQQDSNKFSSLQYQMQLLRHWKEQELLQKTESRVNLAASASAQNTVPPFNGLQRIRNIEPGSHNNITGNNGSLPISSGGLLHWLNSLSTSNNLEINCIPGLNDKQHFSALSDHRLAASPKLNTTQDLQTRGLICGLPPQRNASMLSVTRPDACDMRNMFIGHQVLQAGTSQQSFMHQQQEIRSMLWPQKAAAASNLTDHVASPLPLVSSLHHQMNHGSISGGSGSPEVNSWTHGSHHHHESKRKKMKTTSLNPLLNQAGR</sequence>
<feature type="compositionally biased region" description="Polar residues" evidence="1">
    <location>
        <begin position="1178"/>
        <end position="1190"/>
    </location>
</feature>
<feature type="region of interest" description="Disordered" evidence="1">
    <location>
        <begin position="530"/>
        <end position="589"/>
    </location>
</feature>
<feature type="region of interest" description="Disordered" evidence="1">
    <location>
        <begin position="1143"/>
        <end position="1190"/>
    </location>
</feature>
<organism evidence="4 5">
    <name type="scientific">Senna tora</name>
    <dbReference type="NCBI Taxonomy" id="362788"/>
    <lineage>
        <taxon>Eukaryota</taxon>
        <taxon>Viridiplantae</taxon>
        <taxon>Streptophyta</taxon>
        <taxon>Embryophyta</taxon>
        <taxon>Tracheophyta</taxon>
        <taxon>Spermatophyta</taxon>
        <taxon>Magnoliopsida</taxon>
        <taxon>eudicotyledons</taxon>
        <taxon>Gunneridae</taxon>
        <taxon>Pentapetalae</taxon>
        <taxon>rosids</taxon>
        <taxon>fabids</taxon>
        <taxon>Fabales</taxon>
        <taxon>Fabaceae</taxon>
        <taxon>Caesalpinioideae</taxon>
        <taxon>Cassia clade</taxon>
        <taxon>Senna</taxon>
    </lineage>
</organism>
<feature type="compositionally biased region" description="Basic residues" evidence="1">
    <location>
        <begin position="1164"/>
        <end position="1177"/>
    </location>
</feature>
<dbReference type="Proteomes" id="UP000634136">
    <property type="component" value="Unassembled WGS sequence"/>
</dbReference>
<protein>
    <submittedName>
        <fullName evidence="4">Spt20 domain-containing protein</fullName>
    </submittedName>
</protein>
<dbReference type="PANTHER" id="PTHR13526">
    <property type="entry name" value="TRANSCRIPTION FACTOR SPT20 HOMOLOG"/>
    <property type="match status" value="1"/>
</dbReference>
<feature type="compositionally biased region" description="Polar residues" evidence="1">
    <location>
        <begin position="545"/>
        <end position="589"/>
    </location>
</feature>
<dbReference type="GO" id="GO:0000124">
    <property type="term" value="C:SAGA complex"/>
    <property type="evidence" value="ECO:0007669"/>
    <property type="project" value="InterPro"/>
</dbReference>
<feature type="domain" description="PHL" evidence="3">
    <location>
        <begin position="647"/>
        <end position="770"/>
    </location>
</feature>
<dbReference type="PANTHER" id="PTHR13526:SF23">
    <property type="entry name" value="PROTEIN PHYTOCHROME-DEPENDENT LATE-FLOWERING-LIKE"/>
    <property type="match status" value="1"/>
</dbReference>
<dbReference type="GO" id="GO:0003712">
    <property type="term" value="F:transcription coregulator activity"/>
    <property type="evidence" value="ECO:0007669"/>
    <property type="project" value="InterPro"/>
</dbReference>
<feature type="compositionally biased region" description="Basic and acidic residues" evidence="1">
    <location>
        <begin position="315"/>
        <end position="324"/>
    </location>
</feature>
<dbReference type="OrthoDB" id="1932706at2759"/>
<dbReference type="InterPro" id="IPR046467">
    <property type="entry name" value="PHL_dom"/>
</dbReference>
<feature type="region of interest" description="Disordered" evidence="1">
    <location>
        <begin position="304"/>
        <end position="345"/>
    </location>
</feature>
<dbReference type="InterPro" id="IPR021950">
    <property type="entry name" value="Spt20"/>
</dbReference>
<keyword evidence="5" id="KW-1185">Reference proteome</keyword>
<evidence type="ECO:0000259" key="2">
    <source>
        <dbReference type="Pfam" id="PF12090"/>
    </source>
</evidence>
<dbReference type="InterPro" id="IPR046468">
    <property type="entry name" value="Spt20-like_SEP"/>
</dbReference>
<evidence type="ECO:0000256" key="1">
    <source>
        <dbReference type="SAM" id="MobiDB-lite"/>
    </source>
</evidence>
<dbReference type="GO" id="GO:0006357">
    <property type="term" value="P:regulation of transcription by RNA polymerase II"/>
    <property type="evidence" value="ECO:0007669"/>
    <property type="project" value="TreeGrafter"/>
</dbReference>
<evidence type="ECO:0000259" key="3">
    <source>
        <dbReference type="Pfam" id="PF20474"/>
    </source>
</evidence>
<evidence type="ECO:0000313" key="4">
    <source>
        <dbReference type="EMBL" id="KAF7827734.1"/>
    </source>
</evidence>
<gene>
    <name evidence="4" type="ORF">G2W53_018898</name>
</gene>